<evidence type="ECO:0000256" key="1">
    <source>
        <dbReference type="ARBA" id="ARBA00001148"/>
    </source>
</evidence>
<keyword evidence="5" id="KW-1185">Reference proteome</keyword>
<proteinExistence type="inferred from homology"/>
<organism evidence="4 5">
    <name type="scientific">Aspergillus uvarum CBS 121591</name>
    <dbReference type="NCBI Taxonomy" id="1448315"/>
    <lineage>
        <taxon>Eukaryota</taxon>
        <taxon>Fungi</taxon>
        <taxon>Dikarya</taxon>
        <taxon>Ascomycota</taxon>
        <taxon>Pezizomycotina</taxon>
        <taxon>Eurotiomycetes</taxon>
        <taxon>Eurotiomycetidae</taxon>
        <taxon>Eurotiales</taxon>
        <taxon>Aspergillaceae</taxon>
        <taxon>Aspergillus</taxon>
        <taxon>Aspergillus subgen. Circumdati</taxon>
    </lineage>
</organism>
<evidence type="ECO:0000313" key="5">
    <source>
        <dbReference type="Proteomes" id="UP000248340"/>
    </source>
</evidence>
<dbReference type="RefSeq" id="XP_025491706.1">
    <property type="nucleotide sequence ID" value="XM_025638607.1"/>
</dbReference>
<dbReference type="OrthoDB" id="6409228at2759"/>
<dbReference type="VEuPathDB" id="FungiDB:BO82DRAFT_392263"/>
<dbReference type="PANTHER" id="PTHR33442:SF1">
    <property type="entry name" value="TRANS-3-HYDROXY-L-PROLINE DEHYDRATASE"/>
    <property type="match status" value="1"/>
</dbReference>
<dbReference type="Gene3D" id="3.10.310.10">
    <property type="entry name" value="Diaminopimelate Epimerase, Chain A, domain 1"/>
    <property type="match status" value="2"/>
</dbReference>
<protein>
    <recommendedName>
        <fullName evidence="3">trans-L-3-hydroxyproline dehydratase</fullName>
        <ecNumber evidence="3">4.2.1.77</ecNumber>
    </recommendedName>
</protein>
<dbReference type="Proteomes" id="UP000248340">
    <property type="component" value="Unassembled WGS sequence"/>
</dbReference>
<dbReference type="PANTHER" id="PTHR33442">
    <property type="entry name" value="TRANS-3-HYDROXY-L-PROLINE DEHYDRATASE"/>
    <property type="match status" value="1"/>
</dbReference>
<dbReference type="SUPFAM" id="SSF54506">
    <property type="entry name" value="Diaminopimelate epimerase-like"/>
    <property type="match status" value="1"/>
</dbReference>
<accession>A0A319C6Q1</accession>
<evidence type="ECO:0000256" key="3">
    <source>
        <dbReference type="ARBA" id="ARBA00013105"/>
    </source>
</evidence>
<dbReference type="FunFam" id="3.10.310.10:FF:000003">
    <property type="entry name" value="Proline racemase"/>
    <property type="match status" value="1"/>
</dbReference>
<dbReference type="EMBL" id="KZ821701">
    <property type="protein sequence ID" value="PYH81506.1"/>
    <property type="molecule type" value="Genomic_DNA"/>
</dbReference>
<comment type="similarity">
    <text evidence="2">Belongs to the proline racemase family.</text>
</comment>
<dbReference type="STRING" id="1448315.A0A319C6Q1"/>
<dbReference type="EC" id="4.2.1.77" evidence="3"/>
<evidence type="ECO:0000256" key="2">
    <source>
        <dbReference type="ARBA" id="ARBA00007529"/>
    </source>
</evidence>
<dbReference type="GeneID" id="37141349"/>
<dbReference type="SFLD" id="SFLDS00028">
    <property type="entry name" value="Proline_Racemase"/>
    <property type="match status" value="1"/>
</dbReference>
<dbReference type="Pfam" id="PF05544">
    <property type="entry name" value="Pro_racemase"/>
    <property type="match status" value="1"/>
</dbReference>
<gene>
    <name evidence="4" type="ORF">BO82DRAFT_392263</name>
</gene>
<comment type="catalytic activity">
    <reaction evidence="1">
        <text>trans-3-hydroxy-L-proline = 1-pyrroline-2-carboxylate + H2O</text>
        <dbReference type="Rhea" id="RHEA:10320"/>
        <dbReference type="ChEBI" id="CHEBI:15377"/>
        <dbReference type="ChEBI" id="CHEBI:39785"/>
        <dbReference type="ChEBI" id="CHEBI:57938"/>
        <dbReference type="EC" id="4.2.1.77"/>
    </reaction>
</comment>
<dbReference type="InterPro" id="IPR008794">
    <property type="entry name" value="Pro_racemase_fam"/>
</dbReference>
<sequence>MDVSQVLTQLPNTIHCIDMHTTGEPTRIIYAGYPPLAGTLLAQRDQARQQHDHIRQQLMLEPRGNPAMYGAIICPATELVTTGEADVGVLFIHNEGYSTMCGHATLALGRFLVDTHDASVFPRRAQLPFNATTQTIQLRLHAPCGVVSITVPTNAEGTRSDPTRPVSFLSTPAYATALQLTIPIPAAARWPELPAQRDSITLDISYGGAFYAIVDAAELGFGGGLSTVDLDATTRCMQQLKPYLERCPEIIAAVTHPEDPRLSFLYSVMVVDATIGTQPRDVAGAETGLCYFADNQIDRSPTGSCVTARMALAHAKGRRAVGQRWAYNSLVSNHFQTDEFRAEIVEELAPSASAGGRPSVVVQVEGRAFYTGAASFMVEAEDQTSRNGFTMEGVAAAPLPLPSSSSSSSSLSSA</sequence>
<dbReference type="GO" id="GO:0050346">
    <property type="term" value="F:trans-L-3-hydroxyproline dehydratase activity"/>
    <property type="evidence" value="ECO:0007669"/>
    <property type="project" value="UniProtKB-EC"/>
</dbReference>
<dbReference type="AlphaFoldDB" id="A0A319C6Q1"/>
<reference evidence="4 5" key="1">
    <citation type="submission" date="2016-12" db="EMBL/GenBank/DDBJ databases">
        <title>The genomes of Aspergillus section Nigri reveals drivers in fungal speciation.</title>
        <authorList>
            <consortium name="DOE Joint Genome Institute"/>
            <person name="Vesth T.C."/>
            <person name="Nybo J."/>
            <person name="Theobald S."/>
            <person name="Brandl J."/>
            <person name="Frisvad J.C."/>
            <person name="Nielsen K.F."/>
            <person name="Lyhne E.K."/>
            <person name="Kogle M.E."/>
            <person name="Kuo A."/>
            <person name="Riley R."/>
            <person name="Clum A."/>
            <person name="Nolan M."/>
            <person name="Lipzen A."/>
            <person name="Salamov A."/>
            <person name="Henrissat B."/>
            <person name="Wiebenga A."/>
            <person name="De Vries R.P."/>
            <person name="Grigoriev I.V."/>
            <person name="Mortensen U.H."/>
            <person name="Andersen M.R."/>
            <person name="Baker S.E."/>
        </authorList>
    </citation>
    <scope>NUCLEOTIDE SEQUENCE [LARGE SCALE GENOMIC DNA]</scope>
    <source>
        <strain evidence="4 5">CBS 121591</strain>
    </source>
</reference>
<evidence type="ECO:0000313" key="4">
    <source>
        <dbReference type="EMBL" id="PYH81506.1"/>
    </source>
</evidence>
<name>A0A319C6Q1_9EURO</name>